<dbReference type="PATRIC" id="fig|476652.3.peg.3635"/>
<dbReference type="PROSITE" id="PS51257">
    <property type="entry name" value="PROKAR_LIPOPROTEIN"/>
    <property type="match status" value="1"/>
</dbReference>
<organism evidence="1 2">
    <name type="scientific">Desulfosporosinus acididurans</name>
    <dbReference type="NCBI Taxonomy" id="476652"/>
    <lineage>
        <taxon>Bacteria</taxon>
        <taxon>Bacillati</taxon>
        <taxon>Bacillota</taxon>
        <taxon>Clostridia</taxon>
        <taxon>Eubacteriales</taxon>
        <taxon>Desulfitobacteriaceae</taxon>
        <taxon>Desulfosporosinus</taxon>
    </lineage>
</organism>
<dbReference type="STRING" id="476652.DEAC_c34420"/>
<gene>
    <name evidence="1" type="ORF">DEAC_c34420</name>
</gene>
<evidence type="ECO:0008006" key="3">
    <source>
        <dbReference type="Google" id="ProtNLM"/>
    </source>
</evidence>
<protein>
    <recommendedName>
        <fullName evidence="3">Lipoprotein</fullName>
    </recommendedName>
</protein>
<evidence type="ECO:0000313" key="2">
    <source>
        <dbReference type="Proteomes" id="UP000036356"/>
    </source>
</evidence>
<accession>A0A0J1FLV6</accession>
<proteinExistence type="predicted"/>
<dbReference type="EMBL" id="LDZY01000013">
    <property type="protein sequence ID" value="KLU64499.1"/>
    <property type="molecule type" value="Genomic_DNA"/>
</dbReference>
<evidence type="ECO:0000313" key="1">
    <source>
        <dbReference type="EMBL" id="KLU64499.1"/>
    </source>
</evidence>
<keyword evidence="2" id="KW-1185">Reference proteome</keyword>
<sequence>MFAYRFLLGELKLKKIYIFFMCIMLLSITGCSYKKEIVNLNYTFKGENEFWSAEFQVKGTGISRQNLFGQINFDSNLTKTLIVTYKKDISQLSSVKYLEISYYEEDNPLLKGKMLVEDYNNGSHARKTYTLSSHTTGSAVETGNSMIIVTINIDNKIQTFKLKNEQYGKGNSVKADRIVDPSIAVLLSS</sequence>
<reference evidence="1 2" key="1">
    <citation type="submission" date="2015-06" db="EMBL/GenBank/DDBJ databases">
        <title>Draft genome of the moderately acidophilic sulfate reducer Candidatus Desulfosporosinus acididurans strain M1.</title>
        <authorList>
            <person name="Poehlein A."/>
            <person name="Petzsch P."/>
            <person name="Johnson B.D."/>
            <person name="Schloemann M."/>
            <person name="Daniel R."/>
            <person name="Muehling M."/>
        </authorList>
    </citation>
    <scope>NUCLEOTIDE SEQUENCE [LARGE SCALE GENOMIC DNA]</scope>
    <source>
        <strain evidence="1 2">M1</strain>
    </source>
</reference>
<name>A0A0J1FLV6_9FIRM</name>
<dbReference type="AlphaFoldDB" id="A0A0J1FLV6"/>
<comment type="caution">
    <text evidence="1">The sequence shown here is derived from an EMBL/GenBank/DDBJ whole genome shotgun (WGS) entry which is preliminary data.</text>
</comment>
<dbReference type="Proteomes" id="UP000036356">
    <property type="component" value="Unassembled WGS sequence"/>
</dbReference>